<accession>A0A1V6TGP2</accession>
<sequence>MKSVSQYAAAFSLADRNSSQFPKEDDWSGIIDPRTRRRLQNRLNQRACRKRKQTQTSQVSTSELVSLSSDQIQKGYPRRWLSLDDTQSLVEKIKDFSFETYARGSSTDGHLIILSKLYVYRAFLRNLAILGVEPHRDWTSQDTISRFNTCTPEHINEKELPVSLRPTEIQLKIPYHPWLDFFPFPKMRDNLISAGDKLDDAQFCVEVMGFWDISTNSCSILVWGEPSDPNSWEITEAFLKRWPWVYSGLHQAEAETVMVLSADVR</sequence>
<dbReference type="OrthoDB" id="2245989at2759"/>
<dbReference type="Proteomes" id="UP000191285">
    <property type="component" value="Unassembled WGS sequence"/>
</dbReference>
<keyword evidence="2" id="KW-1185">Reference proteome</keyword>
<dbReference type="CDD" id="cd14688">
    <property type="entry name" value="bZIP_YAP"/>
    <property type="match status" value="1"/>
</dbReference>
<dbReference type="Pfam" id="PF11905">
    <property type="entry name" value="DUF3425"/>
    <property type="match status" value="1"/>
</dbReference>
<dbReference type="Gene3D" id="1.20.5.170">
    <property type="match status" value="1"/>
</dbReference>
<dbReference type="InterPro" id="IPR021833">
    <property type="entry name" value="DUF3425"/>
</dbReference>
<name>A0A1V6TGP2_9EURO</name>
<gene>
    <name evidence="1" type="ORF">PENSTE_c006G00110</name>
</gene>
<dbReference type="PANTHER" id="PTHR38116">
    <property type="entry name" value="CHROMOSOME 7, WHOLE GENOME SHOTGUN SEQUENCE"/>
    <property type="match status" value="1"/>
</dbReference>
<evidence type="ECO:0000313" key="1">
    <source>
        <dbReference type="EMBL" id="OQE25059.1"/>
    </source>
</evidence>
<reference evidence="2" key="1">
    <citation type="journal article" date="2017" name="Nat. Microbiol.">
        <title>Global analysis of biosynthetic gene clusters reveals vast potential of secondary metabolite production in Penicillium species.</title>
        <authorList>
            <person name="Nielsen J.C."/>
            <person name="Grijseels S."/>
            <person name="Prigent S."/>
            <person name="Ji B."/>
            <person name="Dainat J."/>
            <person name="Nielsen K.F."/>
            <person name="Frisvad J.C."/>
            <person name="Workman M."/>
            <person name="Nielsen J."/>
        </authorList>
    </citation>
    <scope>NUCLEOTIDE SEQUENCE [LARGE SCALE GENOMIC DNA]</scope>
    <source>
        <strain evidence="2">IBT 24891</strain>
    </source>
</reference>
<organism evidence="1 2">
    <name type="scientific">Penicillium steckii</name>
    <dbReference type="NCBI Taxonomy" id="303698"/>
    <lineage>
        <taxon>Eukaryota</taxon>
        <taxon>Fungi</taxon>
        <taxon>Dikarya</taxon>
        <taxon>Ascomycota</taxon>
        <taxon>Pezizomycotina</taxon>
        <taxon>Eurotiomycetes</taxon>
        <taxon>Eurotiomycetidae</taxon>
        <taxon>Eurotiales</taxon>
        <taxon>Aspergillaceae</taxon>
        <taxon>Penicillium</taxon>
    </lineage>
</organism>
<dbReference type="AlphaFoldDB" id="A0A1V6TGP2"/>
<proteinExistence type="predicted"/>
<dbReference type="EMBL" id="MLKD01000006">
    <property type="protein sequence ID" value="OQE25059.1"/>
    <property type="molecule type" value="Genomic_DNA"/>
</dbReference>
<comment type="caution">
    <text evidence="1">The sequence shown here is derived from an EMBL/GenBank/DDBJ whole genome shotgun (WGS) entry which is preliminary data.</text>
</comment>
<evidence type="ECO:0008006" key="3">
    <source>
        <dbReference type="Google" id="ProtNLM"/>
    </source>
</evidence>
<dbReference type="STRING" id="303698.A0A1V6TGP2"/>
<dbReference type="PANTHER" id="PTHR38116:SF8">
    <property type="entry name" value="BZIP DOMAIN-CONTAINING PROTEIN"/>
    <property type="match status" value="1"/>
</dbReference>
<evidence type="ECO:0000313" key="2">
    <source>
        <dbReference type="Proteomes" id="UP000191285"/>
    </source>
</evidence>
<protein>
    <recommendedName>
        <fullName evidence="3">BZIP domain-containing protein</fullName>
    </recommendedName>
</protein>